<dbReference type="GO" id="GO:0003723">
    <property type="term" value="F:RNA binding"/>
    <property type="evidence" value="ECO:0007669"/>
    <property type="project" value="InterPro"/>
</dbReference>
<keyword evidence="4" id="KW-0413">Isomerase</keyword>
<evidence type="ECO:0000256" key="1">
    <source>
        <dbReference type="ARBA" id="ARBA00009652"/>
    </source>
</evidence>
<dbReference type="Gene3D" id="3.30.70.2510">
    <property type="match status" value="1"/>
</dbReference>
<keyword evidence="3" id="KW-0819">tRNA processing</keyword>
<dbReference type="InterPro" id="IPR048741">
    <property type="entry name" value="Pus10-like_C"/>
</dbReference>
<dbReference type="AlphaFoldDB" id="A0AAD5QU47"/>
<dbReference type="InterPro" id="IPR020103">
    <property type="entry name" value="PsdUridine_synth_cat_dom_sf"/>
</dbReference>
<evidence type="ECO:0000256" key="4">
    <source>
        <dbReference type="ARBA" id="ARBA00023235"/>
    </source>
</evidence>
<evidence type="ECO:0000313" key="10">
    <source>
        <dbReference type="Proteomes" id="UP001196413"/>
    </source>
</evidence>
<evidence type="ECO:0000256" key="3">
    <source>
        <dbReference type="ARBA" id="ARBA00022694"/>
    </source>
</evidence>
<name>A0AAD5QU47_PARTN</name>
<dbReference type="EMBL" id="JAHQIW010003598">
    <property type="protein sequence ID" value="KAJ1359351.1"/>
    <property type="molecule type" value="Genomic_DNA"/>
</dbReference>
<dbReference type="PANTHER" id="PTHR21568:SF0">
    <property type="entry name" value="TRNA PSEUDOURIDINE SYNTHASE PUS10"/>
    <property type="match status" value="1"/>
</dbReference>
<dbReference type="SUPFAM" id="SSF55120">
    <property type="entry name" value="Pseudouridine synthase"/>
    <property type="match status" value="1"/>
</dbReference>
<sequence>MSTSPAANEKVTLRLCSLCRRQVAGEDTCAVETVQKPYECVLCFGILDPDYISEVAEAVRRKLEECPYDASACTLALNLPISQVLRERIVKRARPDLSGILVSVPFKIRNIDAYLPKLREASELGFSLANDLQLSITFENDEFCNYDEQFLLEHFSAYFQNGRKRKHNDSQLCTKVKVEHILDRIKEDIARSYNLSSPTRNCSFSISFERDPVFLAGRYCKFSRFLPQSPWSSEDKLAPREPGNSVSEKIVDLMKMKFGASEARFIASGREDMDVRMLGDGRPFAVELRDCHSTKTLKGIDYIETLRQLQAEINKQPDIRINSLTRITREETDQLRIGEEDKRKEYVAYCYSTLPISDESLERAVKQVPVELLQKTPVRVLKRRALLERPRLIHSMETLRLDSHHFLVRLETQAGTYVKEFVHGDFGRTRPSLADLLNVSQGELDILELDVEKVDFEWPPVKSSPTIFK</sequence>
<gene>
    <name evidence="9" type="ORF">KIN20_018050</name>
</gene>
<organism evidence="9 10">
    <name type="scientific">Parelaphostrongylus tenuis</name>
    <name type="common">Meningeal worm</name>
    <dbReference type="NCBI Taxonomy" id="148309"/>
    <lineage>
        <taxon>Eukaryota</taxon>
        <taxon>Metazoa</taxon>
        <taxon>Ecdysozoa</taxon>
        <taxon>Nematoda</taxon>
        <taxon>Chromadorea</taxon>
        <taxon>Rhabditida</taxon>
        <taxon>Rhabditina</taxon>
        <taxon>Rhabditomorpha</taxon>
        <taxon>Strongyloidea</taxon>
        <taxon>Metastrongylidae</taxon>
        <taxon>Parelaphostrongylus</taxon>
    </lineage>
</organism>
<proteinExistence type="inferred from homology"/>
<evidence type="ECO:0000256" key="7">
    <source>
        <dbReference type="ARBA" id="ARBA00083669"/>
    </source>
</evidence>
<keyword evidence="10" id="KW-1185">Reference proteome</keyword>
<evidence type="ECO:0000313" key="9">
    <source>
        <dbReference type="EMBL" id="KAJ1359351.1"/>
    </source>
</evidence>
<evidence type="ECO:0000256" key="5">
    <source>
        <dbReference type="ARBA" id="ARBA00075270"/>
    </source>
</evidence>
<reference evidence="9" key="1">
    <citation type="submission" date="2021-06" db="EMBL/GenBank/DDBJ databases">
        <title>Parelaphostrongylus tenuis whole genome reference sequence.</title>
        <authorList>
            <person name="Garwood T.J."/>
            <person name="Larsen P.A."/>
            <person name="Fountain-Jones N.M."/>
            <person name="Garbe J.R."/>
            <person name="Macchietto M.G."/>
            <person name="Kania S.A."/>
            <person name="Gerhold R.W."/>
            <person name="Richards J.E."/>
            <person name="Wolf T.M."/>
        </authorList>
    </citation>
    <scope>NUCLEOTIDE SEQUENCE</scope>
    <source>
        <strain evidence="9">MNPRO001-30</strain>
        <tissue evidence="9">Meninges</tissue>
    </source>
</reference>
<dbReference type="Gene3D" id="3.30.70.3190">
    <property type="match status" value="1"/>
</dbReference>
<dbReference type="InterPro" id="IPR039894">
    <property type="entry name" value="Pus10-like"/>
</dbReference>
<dbReference type="PANTHER" id="PTHR21568">
    <property type="entry name" value="TRNA PSEUDOURIDINE SYNTHASE PUS10"/>
    <property type="match status" value="1"/>
</dbReference>
<dbReference type="Proteomes" id="UP001196413">
    <property type="component" value="Unassembled WGS sequence"/>
</dbReference>
<evidence type="ECO:0000256" key="6">
    <source>
        <dbReference type="ARBA" id="ARBA00079393"/>
    </source>
</evidence>
<evidence type="ECO:0000259" key="8">
    <source>
        <dbReference type="Pfam" id="PF21238"/>
    </source>
</evidence>
<accession>A0AAD5QU47</accession>
<comment type="similarity">
    <text evidence="1">Belongs to the pseudouridine synthase Pus10 family.</text>
</comment>
<feature type="domain" description="Pus10-like C-terminal" evidence="8">
    <location>
        <begin position="214"/>
        <end position="455"/>
    </location>
</feature>
<dbReference type="FunFam" id="3.30.70.2510:FF:000001">
    <property type="entry name" value="tRNA pseudouridine synthase Pus10"/>
    <property type="match status" value="1"/>
</dbReference>
<evidence type="ECO:0000256" key="2">
    <source>
        <dbReference type="ARBA" id="ARBA00012787"/>
    </source>
</evidence>
<dbReference type="Pfam" id="PF21238">
    <property type="entry name" value="Pus10_C"/>
    <property type="match status" value="1"/>
</dbReference>
<dbReference type="GO" id="GO:0160148">
    <property type="term" value="F:tRNA pseudouridine(55) synthase activity"/>
    <property type="evidence" value="ECO:0007669"/>
    <property type="project" value="UniProtKB-EC"/>
</dbReference>
<comment type="caution">
    <text evidence="9">The sequence shown here is derived from an EMBL/GenBank/DDBJ whole genome shotgun (WGS) entry which is preliminary data.</text>
</comment>
<dbReference type="EC" id="5.4.99.25" evidence="2"/>
<dbReference type="FunFam" id="3.30.70.3190:FF:000001">
    <property type="entry name" value="tRNA pseudouridine synthase Pus10"/>
    <property type="match status" value="1"/>
</dbReference>
<protein>
    <recommendedName>
        <fullName evidence="2">tRNA pseudouridine(55) synthase</fullName>
        <ecNumber evidence="2">5.4.99.25</ecNumber>
    </recommendedName>
    <alternativeName>
        <fullName evidence="7">tRNA pseudouridine 55 synthase</fullName>
    </alternativeName>
    <alternativeName>
        <fullName evidence="5">tRNA pseudouridylate synthase</fullName>
    </alternativeName>
    <alternativeName>
        <fullName evidence="6">tRNA-uridine isomerase</fullName>
    </alternativeName>
</protein>
<dbReference type="GO" id="GO:0031119">
    <property type="term" value="P:tRNA pseudouridine synthesis"/>
    <property type="evidence" value="ECO:0007669"/>
    <property type="project" value="UniProtKB-ARBA"/>
</dbReference>